<evidence type="ECO:0000259" key="4">
    <source>
        <dbReference type="Pfam" id="PF14215"/>
    </source>
</evidence>
<dbReference type="OrthoDB" id="1922567at2759"/>
<feature type="domain" description="Transcription factor MYC/MYB N-terminal" evidence="4">
    <location>
        <begin position="23"/>
        <end position="124"/>
    </location>
</feature>
<evidence type="ECO:0000256" key="1">
    <source>
        <dbReference type="ARBA" id="ARBA00023015"/>
    </source>
</evidence>
<dbReference type="PANTHER" id="PTHR47375">
    <property type="entry name" value="GB|AAF34833.1"/>
    <property type="match status" value="1"/>
</dbReference>
<dbReference type="InterPro" id="IPR025610">
    <property type="entry name" value="MYC/MYB_N"/>
</dbReference>
<protein>
    <submittedName>
        <fullName evidence="5">Serine/Threonine-kinase WNK (WNK)-like protein</fullName>
    </submittedName>
</protein>
<evidence type="ECO:0000256" key="3">
    <source>
        <dbReference type="SAM" id="MobiDB-lite"/>
    </source>
</evidence>
<reference evidence="5 7" key="1">
    <citation type="journal article" date="2011" name="Nature">
        <title>The Medicago genome provides insight into the evolution of rhizobial symbioses.</title>
        <authorList>
            <person name="Young N.D."/>
            <person name="Debelle F."/>
            <person name="Oldroyd G.E."/>
            <person name="Geurts R."/>
            <person name="Cannon S.B."/>
            <person name="Udvardi M.K."/>
            <person name="Benedito V.A."/>
            <person name="Mayer K.F."/>
            <person name="Gouzy J."/>
            <person name="Schoof H."/>
            <person name="Van de Peer Y."/>
            <person name="Proost S."/>
            <person name="Cook D.R."/>
            <person name="Meyers B.C."/>
            <person name="Spannagl M."/>
            <person name="Cheung F."/>
            <person name="De Mita S."/>
            <person name="Krishnakumar V."/>
            <person name="Gundlach H."/>
            <person name="Zhou S."/>
            <person name="Mudge J."/>
            <person name="Bharti A.K."/>
            <person name="Murray J.D."/>
            <person name="Naoumkina M.A."/>
            <person name="Rosen B."/>
            <person name="Silverstein K.A."/>
            <person name="Tang H."/>
            <person name="Rombauts S."/>
            <person name="Zhao P.X."/>
            <person name="Zhou P."/>
            <person name="Barbe V."/>
            <person name="Bardou P."/>
            <person name="Bechner M."/>
            <person name="Bellec A."/>
            <person name="Berger A."/>
            <person name="Berges H."/>
            <person name="Bidwell S."/>
            <person name="Bisseling T."/>
            <person name="Choisne N."/>
            <person name="Couloux A."/>
            <person name="Denny R."/>
            <person name="Deshpande S."/>
            <person name="Dai X."/>
            <person name="Doyle J.J."/>
            <person name="Dudez A.M."/>
            <person name="Farmer A.D."/>
            <person name="Fouteau S."/>
            <person name="Franken C."/>
            <person name="Gibelin C."/>
            <person name="Gish J."/>
            <person name="Goldstein S."/>
            <person name="Gonzalez A.J."/>
            <person name="Green P.J."/>
            <person name="Hallab A."/>
            <person name="Hartog M."/>
            <person name="Hua A."/>
            <person name="Humphray S.J."/>
            <person name="Jeong D.H."/>
            <person name="Jing Y."/>
            <person name="Jocker A."/>
            <person name="Kenton S.M."/>
            <person name="Kim D.J."/>
            <person name="Klee K."/>
            <person name="Lai H."/>
            <person name="Lang C."/>
            <person name="Lin S."/>
            <person name="Macmil S.L."/>
            <person name="Magdelenat G."/>
            <person name="Matthews L."/>
            <person name="McCorrison J."/>
            <person name="Monaghan E.L."/>
            <person name="Mun J.H."/>
            <person name="Najar F.Z."/>
            <person name="Nicholson C."/>
            <person name="Noirot C."/>
            <person name="O'Bleness M."/>
            <person name="Paule C.R."/>
            <person name="Poulain J."/>
            <person name="Prion F."/>
            <person name="Qin B."/>
            <person name="Qu C."/>
            <person name="Retzel E.F."/>
            <person name="Riddle C."/>
            <person name="Sallet E."/>
            <person name="Samain S."/>
            <person name="Samson N."/>
            <person name="Sanders I."/>
            <person name="Saurat O."/>
            <person name="Scarpelli C."/>
            <person name="Schiex T."/>
            <person name="Segurens B."/>
            <person name="Severin A.J."/>
            <person name="Sherrier D.J."/>
            <person name="Shi R."/>
            <person name="Sims S."/>
            <person name="Singer S.R."/>
            <person name="Sinharoy S."/>
            <person name="Sterck L."/>
            <person name="Viollet A."/>
            <person name="Wang B.B."/>
            <person name="Wang K."/>
            <person name="Wang M."/>
            <person name="Wang X."/>
            <person name="Warfsmann J."/>
            <person name="Weissenbach J."/>
            <person name="White D.D."/>
            <person name="White J.D."/>
            <person name="Wiley G.B."/>
            <person name="Wincker P."/>
            <person name="Xing Y."/>
            <person name="Yang L."/>
            <person name="Yao Z."/>
            <person name="Ying F."/>
            <person name="Zhai J."/>
            <person name="Zhou L."/>
            <person name="Zuber A."/>
            <person name="Denarie J."/>
            <person name="Dixon R.A."/>
            <person name="May G.D."/>
            <person name="Schwartz D.C."/>
            <person name="Rogers J."/>
            <person name="Quetier F."/>
            <person name="Town C.D."/>
            <person name="Roe B.A."/>
        </authorList>
    </citation>
    <scope>NUCLEOTIDE SEQUENCE [LARGE SCALE GENOMIC DNA]</scope>
    <source>
        <strain evidence="5">A17</strain>
        <strain evidence="6 7">cv. Jemalong A17</strain>
    </source>
</reference>
<dbReference type="PANTHER" id="PTHR47375:SF1">
    <property type="entry name" value="GB|AAF34833.1"/>
    <property type="match status" value="1"/>
</dbReference>
<evidence type="ECO:0000313" key="5">
    <source>
        <dbReference type="EMBL" id="KEH38692.1"/>
    </source>
</evidence>
<dbReference type="Pfam" id="PF14215">
    <property type="entry name" value="bHLH-MYC_N"/>
    <property type="match status" value="1"/>
</dbReference>
<name>A0A072VA51_MEDTR</name>
<evidence type="ECO:0000313" key="6">
    <source>
        <dbReference type="EnsemblPlants" id="KEH38692"/>
    </source>
</evidence>
<feature type="region of interest" description="Disordered" evidence="3">
    <location>
        <begin position="254"/>
        <end position="345"/>
    </location>
</feature>
<feature type="compositionally biased region" description="Polar residues" evidence="3">
    <location>
        <begin position="275"/>
        <end position="288"/>
    </location>
</feature>
<dbReference type="ExpressionAtlas" id="A0A072VA51">
    <property type="expression patterns" value="differential"/>
</dbReference>
<dbReference type="AlphaFoldDB" id="A0A072VA51"/>
<reference evidence="6" key="3">
    <citation type="submission" date="2015-04" db="UniProtKB">
        <authorList>
            <consortium name="EnsemblPlants"/>
        </authorList>
    </citation>
    <scope>IDENTIFICATION</scope>
    <source>
        <strain evidence="6">cv. Jemalong A17</strain>
    </source>
</reference>
<dbReference type="EnsemblPlants" id="KEH38692">
    <property type="protein sequence ID" value="KEH38692"/>
    <property type="gene ID" value="MTR_2g078750"/>
</dbReference>
<sequence length="353" mass="39728">MLMWEDGFCRGRSGVEEIDGEDPVRKAFSKMSIQLYNYGEGLMGKVASDKCHKWVFKEPTECEPNISNYWQSSFDALPPEWTDQFESGIQTIAVIQAGHGLLQLGSCKIIPEDLHFVLRMRHTFESLGYQSGFYLSQLFSSTRNTSSSTSLPSKPSSTIPIRPPPPLFNWGQRPLSSPSSMLSSPNFQQHAARLGFPQTKDETHMFLMPHASSHETPRIEDMMGEHHESDIKWPNGLSFFNALTGRADDAKLLFNPDSLGGKQGDHDHNQHHHTLNQNPNSDGSNPNEFLSLDSHHEGGRKMDKFKRSFTLPTRVASSSSSTSMDHHQQQQGVEYRNSEGGGMYSDVMETFME</sequence>
<evidence type="ECO:0000313" key="7">
    <source>
        <dbReference type="Proteomes" id="UP000002051"/>
    </source>
</evidence>
<organism evidence="5 7">
    <name type="scientific">Medicago truncatula</name>
    <name type="common">Barrel medic</name>
    <name type="synonym">Medicago tribuloides</name>
    <dbReference type="NCBI Taxonomy" id="3880"/>
    <lineage>
        <taxon>Eukaryota</taxon>
        <taxon>Viridiplantae</taxon>
        <taxon>Streptophyta</taxon>
        <taxon>Embryophyta</taxon>
        <taxon>Tracheophyta</taxon>
        <taxon>Spermatophyta</taxon>
        <taxon>Magnoliopsida</taxon>
        <taxon>eudicotyledons</taxon>
        <taxon>Gunneridae</taxon>
        <taxon>Pentapetalae</taxon>
        <taxon>rosids</taxon>
        <taxon>fabids</taxon>
        <taxon>Fabales</taxon>
        <taxon>Fabaceae</taxon>
        <taxon>Papilionoideae</taxon>
        <taxon>50 kb inversion clade</taxon>
        <taxon>NPAAA clade</taxon>
        <taxon>Hologalegina</taxon>
        <taxon>IRL clade</taxon>
        <taxon>Trifolieae</taxon>
        <taxon>Medicago</taxon>
    </lineage>
</organism>
<reference evidence="5 7" key="2">
    <citation type="journal article" date="2014" name="BMC Genomics">
        <title>An improved genome release (version Mt4.0) for the model legume Medicago truncatula.</title>
        <authorList>
            <person name="Tang H."/>
            <person name="Krishnakumar V."/>
            <person name="Bidwell S."/>
            <person name="Rosen B."/>
            <person name="Chan A."/>
            <person name="Zhou S."/>
            <person name="Gentzbittel L."/>
            <person name="Childs K.L."/>
            <person name="Yandell M."/>
            <person name="Gundlach H."/>
            <person name="Mayer K.F."/>
            <person name="Schwartz D.C."/>
            <person name="Town C.D."/>
        </authorList>
    </citation>
    <scope>GENOME REANNOTATION</scope>
    <source>
        <strain evidence="5">A17</strain>
        <strain evidence="6 7">cv. Jemalong A17</strain>
    </source>
</reference>
<dbReference type="Proteomes" id="UP000002051">
    <property type="component" value="Chromosome 2"/>
</dbReference>
<keyword evidence="7" id="KW-1185">Reference proteome</keyword>
<keyword evidence="2" id="KW-0804">Transcription</keyword>
<dbReference type="EMBL" id="CM001218">
    <property type="protein sequence ID" value="KEH38692.1"/>
    <property type="molecule type" value="Genomic_DNA"/>
</dbReference>
<accession>A0A072VA51</accession>
<gene>
    <name evidence="6" type="primary">25487307</name>
    <name evidence="5" type="ordered locus">MTR_2g078750</name>
</gene>
<evidence type="ECO:0000256" key="2">
    <source>
        <dbReference type="ARBA" id="ARBA00023163"/>
    </source>
</evidence>
<dbReference type="InterPro" id="IPR044170">
    <property type="entry name" value="RSS3-like"/>
</dbReference>
<keyword evidence="1" id="KW-0805">Transcription regulation</keyword>
<feature type="compositionally biased region" description="Basic and acidic residues" evidence="3">
    <location>
        <begin position="293"/>
        <end position="306"/>
    </location>
</feature>
<proteinExistence type="predicted"/>